<protein>
    <submittedName>
        <fullName evidence="1">Uncharacterized protein</fullName>
    </submittedName>
</protein>
<evidence type="ECO:0000313" key="1">
    <source>
        <dbReference type="EMBL" id="CAK5077460.1"/>
    </source>
</evidence>
<organism evidence="1 2">
    <name type="scientific">Meloidogyne enterolobii</name>
    <name type="common">Root-knot nematode worm</name>
    <name type="synonym">Meloidogyne mayaguensis</name>
    <dbReference type="NCBI Taxonomy" id="390850"/>
    <lineage>
        <taxon>Eukaryota</taxon>
        <taxon>Metazoa</taxon>
        <taxon>Ecdysozoa</taxon>
        <taxon>Nematoda</taxon>
        <taxon>Chromadorea</taxon>
        <taxon>Rhabditida</taxon>
        <taxon>Tylenchina</taxon>
        <taxon>Tylenchomorpha</taxon>
        <taxon>Tylenchoidea</taxon>
        <taxon>Meloidogynidae</taxon>
        <taxon>Meloidogyninae</taxon>
        <taxon>Meloidogyne</taxon>
    </lineage>
</organism>
<dbReference type="Proteomes" id="UP001497535">
    <property type="component" value="Unassembled WGS sequence"/>
</dbReference>
<dbReference type="EMBL" id="CAVMJV010000032">
    <property type="protein sequence ID" value="CAK5077460.1"/>
    <property type="molecule type" value="Genomic_DNA"/>
</dbReference>
<sequence>MRELAHLSGCLLNSFDEECFRSLRPHHFSLCQLKIKRLMFEKGQKYAPGASLHLVLIVLMREKAFGRS</sequence>
<name>A0ACB0ZEP0_MELEN</name>
<comment type="caution">
    <text evidence="1">The sequence shown here is derived from an EMBL/GenBank/DDBJ whole genome shotgun (WGS) entry which is preliminary data.</text>
</comment>
<accession>A0ACB0ZEP0</accession>
<gene>
    <name evidence="1" type="ORF">MENTE1834_LOCUS24380</name>
</gene>
<evidence type="ECO:0000313" key="2">
    <source>
        <dbReference type="Proteomes" id="UP001497535"/>
    </source>
</evidence>
<reference evidence="1" key="1">
    <citation type="submission" date="2023-11" db="EMBL/GenBank/DDBJ databases">
        <authorList>
            <person name="Poullet M."/>
        </authorList>
    </citation>
    <scope>NUCLEOTIDE SEQUENCE</scope>
    <source>
        <strain evidence="1">E1834</strain>
    </source>
</reference>
<keyword evidence="2" id="KW-1185">Reference proteome</keyword>
<proteinExistence type="predicted"/>